<accession>A0AAE1B835</accession>
<keyword evidence="2" id="KW-1185">Reference proteome</keyword>
<evidence type="ECO:0000313" key="2">
    <source>
        <dbReference type="Proteomes" id="UP001283361"/>
    </source>
</evidence>
<dbReference type="EMBL" id="JAWDGP010000302">
    <property type="protein sequence ID" value="KAK3801549.1"/>
    <property type="molecule type" value="Genomic_DNA"/>
</dbReference>
<sequence length="95" mass="10936">MAKKSGFATLQVNRVQNRTKIPGENEKTEVDKTLSLLYSMETWRYAAEKVFSQFGLSLSTRDSQALVCSTFPPAMHCWGWLGGQHRRWGLEEWPE</sequence>
<dbReference type="Proteomes" id="UP001283361">
    <property type="component" value="Unassembled WGS sequence"/>
</dbReference>
<comment type="caution">
    <text evidence="1">The sequence shown here is derived from an EMBL/GenBank/DDBJ whole genome shotgun (WGS) entry which is preliminary data.</text>
</comment>
<evidence type="ECO:0000313" key="1">
    <source>
        <dbReference type="EMBL" id="KAK3801549.1"/>
    </source>
</evidence>
<dbReference type="AlphaFoldDB" id="A0AAE1B835"/>
<reference evidence="1" key="1">
    <citation type="journal article" date="2023" name="G3 (Bethesda)">
        <title>A reference genome for the long-term kleptoplast-retaining sea slug Elysia crispata morphotype clarki.</title>
        <authorList>
            <person name="Eastman K.E."/>
            <person name="Pendleton A.L."/>
            <person name="Shaikh M.A."/>
            <person name="Suttiyut T."/>
            <person name="Ogas R."/>
            <person name="Tomko P."/>
            <person name="Gavelis G."/>
            <person name="Widhalm J.R."/>
            <person name="Wisecaver J.H."/>
        </authorList>
    </citation>
    <scope>NUCLEOTIDE SEQUENCE</scope>
    <source>
        <strain evidence="1">ECLA1</strain>
    </source>
</reference>
<gene>
    <name evidence="1" type="ORF">RRG08_047215</name>
</gene>
<proteinExistence type="predicted"/>
<name>A0AAE1B835_9GAST</name>
<protein>
    <submittedName>
        <fullName evidence="1">Uncharacterized protein</fullName>
    </submittedName>
</protein>
<organism evidence="1 2">
    <name type="scientific">Elysia crispata</name>
    <name type="common">lettuce slug</name>
    <dbReference type="NCBI Taxonomy" id="231223"/>
    <lineage>
        <taxon>Eukaryota</taxon>
        <taxon>Metazoa</taxon>
        <taxon>Spiralia</taxon>
        <taxon>Lophotrochozoa</taxon>
        <taxon>Mollusca</taxon>
        <taxon>Gastropoda</taxon>
        <taxon>Heterobranchia</taxon>
        <taxon>Euthyneura</taxon>
        <taxon>Panpulmonata</taxon>
        <taxon>Sacoglossa</taxon>
        <taxon>Placobranchoidea</taxon>
        <taxon>Plakobranchidae</taxon>
        <taxon>Elysia</taxon>
    </lineage>
</organism>